<feature type="chain" id="PRO_5019016823" evidence="2">
    <location>
        <begin position="26"/>
        <end position="649"/>
    </location>
</feature>
<reference evidence="4 5" key="1">
    <citation type="submission" date="2019-01" db="EMBL/GenBank/DDBJ databases">
        <authorList>
            <consortium name="Pathogen Informatics"/>
        </authorList>
    </citation>
    <scope>NUCLEOTIDE SEQUENCE [LARGE SCALE GENOMIC DNA]</scope>
    <source>
        <strain evidence="4 5">NCTC10122</strain>
    </source>
</reference>
<evidence type="ECO:0000259" key="3">
    <source>
        <dbReference type="Pfam" id="PF03572"/>
    </source>
</evidence>
<feature type="domain" description="Tail specific protease" evidence="3">
    <location>
        <begin position="453"/>
        <end position="627"/>
    </location>
</feature>
<dbReference type="SUPFAM" id="SSF52096">
    <property type="entry name" value="ClpP/crotonase"/>
    <property type="match status" value="1"/>
</dbReference>
<dbReference type="PANTHER" id="PTHR32060:SF30">
    <property type="entry name" value="CARBOXY-TERMINAL PROCESSING PROTEASE CTPA"/>
    <property type="match status" value="1"/>
</dbReference>
<proteinExistence type="predicted"/>
<name>A0A449A8K9_9BACT</name>
<gene>
    <name evidence="4" type="ORF">NCTC10122_00074</name>
</gene>
<dbReference type="EMBL" id="LR214970">
    <property type="protein sequence ID" value="VEU60486.1"/>
    <property type="molecule type" value="Genomic_DNA"/>
</dbReference>
<sequence>MSKKIKSFIASVISLILPTTLLSSSCVTNISNKINNFKNLNKDNKNTPNHEVSNPGTSPKKTIPITPIQNPPKKSIPPIDKTIENTLNFIGDKPFYNINSDTNIEDQKTTFKTYIHKKTNDVYINLNEVIEKIGFLFNGNKIQYKKNSITKKIADIDLGNNNELFKFDEDTNEIIFTSSSAFKLNPSNFQWFKYNDIRYNETKFLRTKNKYNTHNKLKLGDYQMEIIIDNQQIYLPFWAFNLMFISNQYYNIQFNGKSFIGLNYQTSRQVIAGRHRLDPDFLNTMDAYYNNSLELKYSRINNLNYLAFLFDNYFGLAQNLYKSKQVKNFYGLVESYNLKNRLLSTSKSEYVSAYDELWNNILNDPHSRIISKSYDWKYWDVHRSQNISQKNKEMLDNRQKLMVARFEAKNPENHNHNLINKITHVYKDTARIVLDNFEDIAALSGSNIEKWKYNSFARMKAAMDRIKEDDPNNQVKNIILDLSLNGGGSSLELQKTLGFINNKDISLIIHDKLSSEYTYLNYNVDTNNDKLYNEKDGFSEYKWYVLVGVNTFSAANLFAHVVKQENIATVIGQKTGGGMFSVLPTILPDGTNVDISSTLAWTGKPNREVRTSEDLPFTDQGIEPDFYVDYKNFTKHDILNYLIKKENNG</sequence>
<dbReference type="Proteomes" id="UP000290942">
    <property type="component" value="Chromosome"/>
</dbReference>
<dbReference type="GO" id="GO:0008236">
    <property type="term" value="F:serine-type peptidase activity"/>
    <property type="evidence" value="ECO:0007669"/>
    <property type="project" value="InterPro"/>
</dbReference>
<dbReference type="Pfam" id="PF03572">
    <property type="entry name" value="Peptidase_S41"/>
    <property type="match status" value="1"/>
</dbReference>
<dbReference type="PROSITE" id="PS51257">
    <property type="entry name" value="PROKAR_LIPOPROTEIN"/>
    <property type="match status" value="1"/>
</dbReference>
<dbReference type="GO" id="GO:0007165">
    <property type="term" value="P:signal transduction"/>
    <property type="evidence" value="ECO:0007669"/>
    <property type="project" value="TreeGrafter"/>
</dbReference>
<feature type="compositionally biased region" description="Polar residues" evidence="1">
    <location>
        <begin position="47"/>
        <end position="60"/>
    </location>
</feature>
<dbReference type="PANTHER" id="PTHR32060">
    <property type="entry name" value="TAIL-SPECIFIC PROTEASE"/>
    <property type="match status" value="1"/>
</dbReference>
<accession>A0A449A8K9</accession>
<dbReference type="RefSeq" id="WP_129687437.1">
    <property type="nucleotide sequence ID" value="NZ_LR214970.1"/>
</dbReference>
<dbReference type="GO" id="GO:0030288">
    <property type="term" value="C:outer membrane-bounded periplasmic space"/>
    <property type="evidence" value="ECO:0007669"/>
    <property type="project" value="TreeGrafter"/>
</dbReference>
<evidence type="ECO:0000313" key="5">
    <source>
        <dbReference type="Proteomes" id="UP000290942"/>
    </source>
</evidence>
<dbReference type="InterPro" id="IPR005151">
    <property type="entry name" value="Tail-specific_protease"/>
</dbReference>
<protein>
    <submittedName>
        <fullName evidence="4">Peptidase family S41</fullName>
    </submittedName>
</protein>
<keyword evidence="2" id="KW-0732">Signal</keyword>
<feature type="signal peptide" evidence="2">
    <location>
        <begin position="1"/>
        <end position="25"/>
    </location>
</feature>
<dbReference type="InterPro" id="IPR029045">
    <property type="entry name" value="ClpP/crotonase-like_dom_sf"/>
</dbReference>
<dbReference type="GO" id="GO:0006508">
    <property type="term" value="P:proteolysis"/>
    <property type="evidence" value="ECO:0007669"/>
    <property type="project" value="InterPro"/>
</dbReference>
<evidence type="ECO:0000256" key="2">
    <source>
        <dbReference type="SAM" id="SignalP"/>
    </source>
</evidence>
<evidence type="ECO:0000313" key="4">
    <source>
        <dbReference type="EMBL" id="VEU60486.1"/>
    </source>
</evidence>
<feature type="region of interest" description="Disordered" evidence="1">
    <location>
        <begin position="41"/>
        <end position="77"/>
    </location>
</feature>
<organism evidence="4 5">
    <name type="scientific">Mycoplasmopsis bovigenitalium</name>
    <dbReference type="NCBI Taxonomy" id="2112"/>
    <lineage>
        <taxon>Bacteria</taxon>
        <taxon>Bacillati</taxon>
        <taxon>Mycoplasmatota</taxon>
        <taxon>Mycoplasmoidales</taxon>
        <taxon>Metamycoplasmataceae</taxon>
        <taxon>Mycoplasmopsis</taxon>
    </lineage>
</organism>
<dbReference type="AlphaFoldDB" id="A0A449A8K9"/>
<dbReference type="Gene3D" id="3.90.226.10">
    <property type="entry name" value="2-enoyl-CoA Hydratase, Chain A, domain 1"/>
    <property type="match status" value="1"/>
</dbReference>
<dbReference type="GO" id="GO:0004175">
    <property type="term" value="F:endopeptidase activity"/>
    <property type="evidence" value="ECO:0007669"/>
    <property type="project" value="TreeGrafter"/>
</dbReference>
<evidence type="ECO:0000256" key="1">
    <source>
        <dbReference type="SAM" id="MobiDB-lite"/>
    </source>
</evidence>